<comment type="caution">
    <text evidence="11">The sequence shown here is derived from an EMBL/GenBank/DDBJ whole genome shotgun (WGS) entry which is preliminary data.</text>
</comment>
<dbReference type="Gene3D" id="3.40.718.10">
    <property type="entry name" value="Isopropylmalate Dehydrogenase"/>
    <property type="match status" value="1"/>
</dbReference>
<feature type="transmembrane region" description="Helical" evidence="9">
    <location>
        <begin position="223"/>
        <end position="242"/>
    </location>
</feature>
<dbReference type="SUPFAM" id="SSF53659">
    <property type="entry name" value="Isocitrate/Isopropylmalate dehydrogenase-like"/>
    <property type="match status" value="1"/>
</dbReference>
<reference evidence="11 12" key="2">
    <citation type="submission" date="2020-07" db="EMBL/GenBank/DDBJ databases">
        <title>Genome assembly of wild tea tree DASZ reveals pedigree and selection history of tea varieties.</title>
        <authorList>
            <person name="Zhang W."/>
        </authorList>
    </citation>
    <scope>NUCLEOTIDE SEQUENCE [LARGE SCALE GENOMIC DNA]</scope>
    <source>
        <strain evidence="12">cv. G240</strain>
        <tissue evidence="11">Leaf</tissue>
    </source>
</reference>
<evidence type="ECO:0000256" key="7">
    <source>
        <dbReference type="ARBA" id="ARBA00023002"/>
    </source>
</evidence>
<gene>
    <name evidence="11" type="ORF">HYC85_009322</name>
</gene>
<evidence type="ECO:0000256" key="4">
    <source>
        <dbReference type="ARBA" id="ARBA00022532"/>
    </source>
</evidence>
<name>A0A7J7HHA8_CAMSI</name>
<dbReference type="InterPro" id="IPR024084">
    <property type="entry name" value="IsoPropMal-DH-like_dom"/>
</dbReference>
<dbReference type="GO" id="GO:0005739">
    <property type="term" value="C:mitochondrion"/>
    <property type="evidence" value="ECO:0007669"/>
    <property type="project" value="TreeGrafter"/>
</dbReference>
<keyword evidence="9" id="KW-0472">Membrane</keyword>
<keyword evidence="12" id="KW-1185">Reference proteome</keyword>
<dbReference type="SMART" id="SM01329">
    <property type="entry name" value="Iso_dh"/>
    <property type="match status" value="1"/>
</dbReference>
<keyword evidence="7" id="KW-0560">Oxidoreductase</keyword>
<dbReference type="GO" id="GO:0006102">
    <property type="term" value="P:isocitrate metabolic process"/>
    <property type="evidence" value="ECO:0007669"/>
    <property type="project" value="InterPro"/>
</dbReference>
<sequence>MNMHKRRYTHDVSVCTFLSYFIDARDVGDEMTRVFWKSIKDKLIFPFLELDIKYFDLGLPYRDVTNDKVTAESAEATLKYNVAIKCATITPGWTKPICIGRHAFGEQYRATNAVIEGAGKLKMVFVQSIRAFAEASMNTAYQKRWPLYLSTKNTILKNYDGRYACIMDATILFSVIHLHLHLQWYDTTIEVTWQRALVLGIEAWSLGLLASQVNRAPRFWAHGGLSDAVFGLAVVYASLIMYDAQVYM</sequence>
<evidence type="ECO:0000313" key="12">
    <source>
        <dbReference type="Proteomes" id="UP000593564"/>
    </source>
</evidence>
<keyword evidence="8" id="KW-0464">Manganese</keyword>
<protein>
    <recommendedName>
        <fullName evidence="10">Isopropylmalate dehydrogenase-like domain-containing protein</fullName>
    </recommendedName>
</protein>
<dbReference type="GO" id="GO:0004450">
    <property type="term" value="F:isocitrate dehydrogenase (NADP+) activity"/>
    <property type="evidence" value="ECO:0007669"/>
    <property type="project" value="InterPro"/>
</dbReference>
<dbReference type="InterPro" id="IPR004790">
    <property type="entry name" value="Isocitrate_DH_NADP"/>
</dbReference>
<dbReference type="GO" id="GO:0006739">
    <property type="term" value="P:NADP+ metabolic process"/>
    <property type="evidence" value="ECO:0007669"/>
    <property type="project" value="TreeGrafter"/>
</dbReference>
<evidence type="ECO:0000256" key="1">
    <source>
        <dbReference type="ARBA" id="ARBA00001936"/>
    </source>
</evidence>
<evidence type="ECO:0000256" key="2">
    <source>
        <dbReference type="ARBA" id="ARBA00001946"/>
    </source>
</evidence>
<feature type="domain" description="Isopropylmalate dehydrogenase-like" evidence="10">
    <location>
        <begin position="28"/>
        <end position="234"/>
    </location>
</feature>
<comment type="similarity">
    <text evidence="3">Belongs to the isocitrate and isopropylmalate dehydrogenases family.</text>
</comment>
<keyword evidence="9" id="KW-0812">Transmembrane</keyword>
<keyword evidence="4" id="KW-0816">Tricarboxylic acid cycle</keyword>
<evidence type="ECO:0000256" key="3">
    <source>
        <dbReference type="ARBA" id="ARBA00007769"/>
    </source>
</evidence>
<dbReference type="PANTHER" id="PTHR11822:SF21">
    <property type="entry name" value="ISOCITRATE DEHYDROGENASE [NADP], MITOCHONDRIAL"/>
    <property type="match status" value="1"/>
</dbReference>
<reference evidence="12" key="1">
    <citation type="journal article" date="2020" name="Nat. Commun.">
        <title>Genome assembly of wild tea tree DASZ reveals pedigree and selection history of tea varieties.</title>
        <authorList>
            <person name="Zhang W."/>
            <person name="Zhang Y."/>
            <person name="Qiu H."/>
            <person name="Guo Y."/>
            <person name="Wan H."/>
            <person name="Zhang X."/>
            <person name="Scossa F."/>
            <person name="Alseekh S."/>
            <person name="Zhang Q."/>
            <person name="Wang P."/>
            <person name="Xu L."/>
            <person name="Schmidt M.H."/>
            <person name="Jia X."/>
            <person name="Li D."/>
            <person name="Zhu A."/>
            <person name="Guo F."/>
            <person name="Chen W."/>
            <person name="Ni D."/>
            <person name="Usadel B."/>
            <person name="Fernie A.R."/>
            <person name="Wen W."/>
        </authorList>
    </citation>
    <scope>NUCLEOTIDE SEQUENCE [LARGE SCALE GENOMIC DNA]</scope>
    <source>
        <strain evidence="12">cv. G240</strain>
    </source>
</reference>
<comment type="cofactor">
    <cofactor evidence="1">
        <name>Mn(2+)</name>
        <dbReference type="ChEBI" id="CHEBI:29035"/>
    </cofactor>
</comment>
<dbReference type="Proteomes" id="UP000593564">
    <property type="component" value="Unassembled WGS sequence"/>
</dbReference>
<dbReference type="GO" id="GO:0046872">
    <property type="term" value="F:metal ion binding"/>
    <property type="evidence" value="ECO:0007669"/>
    <property type="project" value="UniProtKB-KW"/>
</dbReference>
<accession>A0A7J7HHA8</accession>
<keyword evidence="6" id="KW-0460">Magnesium</keyword>
<evidence type="ECO:0000256" key="9">
    <source>
        <dbReference type="SAM" id="Phobius"/>
    </source>
</evidence>
<evidence type="ECO:0000313" key="11">
    <source>
        <dbReference type="EMBL" id="KAF5951378.1"/>
    </source>
</evidence>
<organism evidence="11 12">
    <name type="scientific">Camellia sinensis</name>
    <name type="common">Tea plant</name>
    <name type="synonym">Thea sinensis</name>
    <dbReference type="NCBI Taxonomy" id="4442"/>
    <lineage>
        <taxon>Eukaryota</taxon>
        <taxon>Viridiplantae</taxon>
        <taxon>Streptophyta</taxon>
        <taxon>Embryophyta</taxon>
        <taxon>Tracheophyta</taxon>
        <taxon>Spermatophyta</taxon>
        <taxon>Magnoliopsida</taxon>
        <taxon>eudicotyledons</taxon>
        <taxon>Gunneridae</taxon>
        <taxon>Pentapetalae</taxon>
        <taxon>asterids</taxon>
        <taxon>Ericales</taxon>
        <taxon>Theaceae</taxon>
        <taxon>Camellia</taxon>
    </lineage>
</organism>
<keyword evidence="5" id="KW-0479">Metal-binding</keyword>
<evidence type="ECO:0000256" key="6">
    <source>
        <dbReference type="ARBA" id="ARBA00022842"/>
    </source>
</evidence>
<proteinExistence type="inferred from homology"/>
<dbReference type="PANTHER" id="PTHR11822">
    <property type="entry name" value="NADP-SPECIFIC ISOCITRATE DEHYDROGENASE"/>
    <property type="match status" value="1"/>
</dbReference>
<evidence type="ECO:0000256" key="5">
    <source>
        <dbReference type="ARBA" id="ARBA00022723"/>
    </source>
</evidence>
<evidence type="ECO:0000259" key="10">
    <source>
        <dbReference type="SMART" id="SM01329"/>
    </source>
</evidence>
<keyword evidence="9" id="KW-1133">Transmembrane helix</keyword>
<dbReference type="Pfam" id="PF00180">
    <property type="entry name" value="Iso_dh"/>
    <property type="match status" value="2"/>
</dbReference>
<evidence type="ECO:0000256" key="8">
    <source>
        <dbReference type="ARBA" id="ARBA00023211"/>
    </source>
</evidence>
<dbReference type="GO" id="GO:0006099">
    <property type="term" value="P:tricarboxylic acid cycle"/>
    <property type="evidence" value="ECO:0007669"/>
    <property type="project" value="UniProtKB-KW"/>
</dbReference>
<comment type="cofactor">
    <cofactor evidence="2">
        <name>Mg(2+)</name>
        <dbReference type="ChEBI" id="CHEBI:18420"/>
    </cofactor>
</comment>
<dbReference type="AlphaFoldDB" id="A0A7J7HHA8"/>
<dbReference type="EMBL" id="JACBKZ010000004">
    <property type="protein sequence ID" value="KAF5951378.1"/>
    <property type="molecule type" value="Genomic_DNA"/>
</dbReference>